<sequence length="81" mass="9527">MYFVYLAQCEDGSIYTGITTDVARRLKQHQEKKGGSYTRSHAVKKIVRTERFRTKGRALKREAQIKRLPREKKLELVRSSE</sequence>
<protein>
    <recommendedName>
        <fullName evidence="2">GIY-YIG domain-containing protein</fullName>
    </recommendedName>
</protein>
<dbReference type="InterPro" id="IPR050190">
    <property type="entry name" value="UPF0213_domain"/>
</dbReference>
<comment type="similarity">
    <text evidence="1">Belongs to the UPF0213 family.</text>
</comment>
<proteinExistence type="inferred from homology"/>
<gene>
    <name evidence="3" type="ORF">A2988_01120</name>
</gene>
<dbReference type="SUPFAM" id="SSF82771">
    <property type="entry name" value="GIY-YIG endonuclease"/>
    <property type="match status" value="1"/>
</dbReference>
<dbReference type="Pfam" id="PF01541">
    <property type="entry name" value="GIY-YIG"/>
    <property type="match status" value="1"/>
</dbReference>
<name>A0A1F5BTW9_9BACT</name>
<dbReference type="InterPro" id="IPR000305">
    <property type="entry name" value="GIY-YIG_endonuc"/>
</dbReference>
<dbReference type="PROSITE" id="PS50164">
    <property type="entry name" value="GIY_YIG"/>
    <property type="match status" value="1"/>
</dbReference>
<reference evidence="3 4" key="1">
    <citation type="journal article" date="2016" name="Nat. Commun.">
        <title>Thousands of microbial genomes shed light on interconnected biogeochemical processes in an aquifer system.</title>
        <authorList>
            <person name="Anantharaman K."/>
            <person name="Brown C.T."/>
            <person name="Hug L.A."/>
            <person name="Sharon I."/>
            <person name="Castelle C.J."/>
            <person name="Probst A.J."/>
            <person name="Thomas B.C."/>
            <person name="Singh A."/>
            <person name="Wilkins M.J."/>
            <person name="Karaoz U."/>
            <person name="Brodie E.L."/>
            <person name="Williams K.H."/>
            <person name="Hubbard S.S."/>
            <person name="Banfield J.F."/>
        </authorList>
    </citation>
    <scope>NUCLEOTIDE SEQUENCE [LARGE SCALE GENOMIC DNA]</scope>
</reference>
<evidence type="ECO:0000256" key="1">
    <source>
        <dbReference type="ARBA" id="ARBA00007435"/>
    </source>
</evidence>
<evidence type="ECO:0000313" key="4">
    <source>
        <dbReference type="Proteomes" id="UP000176650"/>
    </source>
</evidence>
<dbReference type="CDD" id="cd10456">
    <property type="entry name" value="GIY-YIG_UPF0213"/>
    <property type="match status" value="1"/>
</dbReference>
<comment type="caution">
    <text evidence="3">The sequence shown here is derived from an EMBL/GenBank/DDBJ whole genome shotgun (WGS) entry which is preliminary data.</text>
</comment>
<dbReference type="Proteomes" id="UP000176650">
    <property type="component" value="Unassembled WGS sequence"/>
</dbReference>
<dbReference type="AlphaFoldDB" id="A0A1F5BTW9"/>
<feature type="domain" description="GIY-YIG" evidence="2">
    <location>
        <begin position="1"/>
        <end position="76"/>
    </location>
</feature>
<dbReference type="STRING" id="1797298.A2988_01120"/>
<dbReference type="PANTHER" id="PTHR34477:SF1">
    <property type="entry name" value="UPF0213 PROTEIN YHBQ"/>
    <property type="match status" value="1"/>
</dbReference>
<dbReference type="InterPro" id="IPR035901">
    <property type="entry name" value="GIY-YIG_endonuc_sf"/>
</dbReference>
<dbReference type="PANTHER" id="PTHR34477">
    <property type="entry name" value="UPF0213 PROTEIN YHBQ"/>
    <property type="match status" value="1"/>
</dbReference>
<evidence type="ECO:0000313" key="3">
    <source>
        <dbReference type="EMBL" id="OGD34069.1"/>
    </source>
</evidence>
<dbReference type="EMBL" id="MEYS01000002">
    <property type="protein sequence ID" value="OGD34069.1"/>
    <property type="molecule type" value="Genomic_DNA"/>
</dbReference>
<dbReference type="Gene3D" id="3.40.1440.10">
    <property type="entry name" value="GIY-YIG endonuclease"/>
    <property type="match status" value="1"/>
</dbReference>
<evidence type="ECO:0000259" key="2">
    <source>
        <dbReference type="PROSITE" id="PS50164"/>
    </source>
</evidence>
<accession>A0A1F5BTW9</accession>
<organism evidence="3 4">
    <name type="scientific">Candidatus Azambacteria bacterium RIFCSPLOWO2_01_FULL_46_25</name>
    <dbReference type="NCBI Taxonomy" id="1797298"/>
    <lineage>
        <taxon>Bacteria</taxon>
        <taxon>Candidatus Azamiibacteriota</taxon>
    </lineage>
</organism>